<evidence type="ECO:0000259" key="2">
    <source>
        <dbReference type="Pfam" id="PF22599"/>
    </source>
</evidence>
<protein>
    <recommendedName>
        <fullName evidence="2">SecDF P1 head subdomain domain-containing protein</fullName>
    </recommendedName>
</protein>
<evidence type="ECO:0000256" key="1">
    <source>
        <dbReference type="SAM" id="SignalP"/>
    </source>
</evidence>
<dbReference type="GO" id="GO:0030288">
    <property type="term" value="C:outer membrane-bounded periplasmic space"/>
    <property type="evidence" value="ECO:0007669"/>
    <property type="project" value="InterPro"/>
</dbReference>
<dbReference type="InterPro" id="IPR054384">
    <property type="entry name" value="SecDF_P1_head"/>
</dbReference>
<dbReference type="PROSITE" id="PS51257">
    <property type="entry name" value="PROKAR_LIPOPROTEIN"/>
    <property type="match status" value="1"/>
</dbReference>
<dbReference type="Pfam" id="PF03783">
    <property type="entry name" value="CsgG"/>
    <property type="match status" value="1"/>
</dbReference>
<reference evidence="3 4" key="1">
    <citation type="submission" date="2018-06" db="EMBL/GenBank/DDBJ databases">
        <title>Genome sequencing of Oceanotoga sp. sy52.</title>
        <authorList>
            <person name="Mori K."/>
        </authorList>
    </citation>
    <scope>NUCLEOTIDE SEQUENCE [LARGE SCALE GENOMIC DNA]</scope>
    <source>
        <strain evidence="4">sy52</strain>
    </source>
</reference>
<dbReference type="InParanoid" id="A0A7G1GC40"/>
<evidence type="ECO:0000313" key="4">
    <source>
        <dbReference type="Proteomes" id="UP000516361"/>
    </source>
</evidence>
<dbReference type="Gene3D" id="3.40.50.10610">
    <property type="entry name" value="ABC-type transport auxiliary lipoprotein component"/>
    <property type="match status" value="1"/>
</dbReference>
<proteinExistence type="predicted"/>
<dbReference type="Gene3D" id="3.30.1360.200">
    <property type="match status" value="1"/>
</dbReference>
<name>A0A7G1GC40_9BACT</name>
<dbReference type="InterPro" id="IPR005534">
    <property type="entry name" value="Curli_assmbl/transp-comp_CsgG"/>
</dbReference>
<dbReference type="Pfam" id="PF22599">
    <property type="entry name" value="SecDF_P1_head"/>
    <property type="match status" value="1"/>
</dbReference>
<accession>A0A7G1GC40</accession>
<dbReference type="EMBL" id="AP018712">
    <property type="protein sequence ID" value="BBE31709.1"/>
    <property type="molecule type" value="Genomic_DNA"/>
</dbReference>
<dbReference type="KEGG" id="ocy:OSSY52_18500"/>
<feature type="domain" description="SecDF P1 head subdomain" evidence="2">
    <location>
        <begin position="287"/>
        <end position="356"/>
    </location>
</feature>
<dbReference type="AlphaFoldDB" id="A0A7G1GC40"/>
<dbReference type="Proteomes" id="UP000516361">
    <property type="component" value="Chromosome"/>
</dbReference>
<evidence type="ECO:0000313" key="3">
    <source>
        <dbReference type="EMBL" id="BBE31709.1"/>
    </source>
</evidence>
<keyword evidence="1" id="KW-0732">Signal</keyword>
<dbReference type="RefSeq" id="WP_190614432.1">
    <property type="nucleotide sequence ID" value="NZ_AP018712.1"/>
</dbReference>
<gene>
    <name evidence="3" type="ORF">OSSY52_18500</name>
</gene>
<sequence length="379" mass="44753">MKIFLKVFLFLLFILTLVSCSVQKAEIVLPENQFDEFLSSNKDNEKYIFIGFDSEYDDSEKVFYENKFLESLIKNNYSVLDRNDLKDILNEHKLQLTGIVNNENIKETGSLTGADILIKGNFSNFNGKKMLSIYFIDIKTSRIKSFHNFTFESNNIIKVNDKNNIQNEAKTNNKEKKYKYKTFNMKVFLEDNSFESFQKVMRTFQKLLISKYGKSVYLKPEYKNTFIDVKINYNENIELKDLKNTVKILEIKPKISFAIGKMINGKPQYRANFKIQNKIIKLDFRLIDKINIEKDKNTNKNFVLITFNKFGENIVSKLTSKNIGNYFFILLNNKIISKIRIIEPVKRTARINNLNEEKELILRFLYQLNDLKIKKVIYN</sequence>
<keyword evidence="4" id="KW-1185">Reference proteome</keyword>
<feature type="signal peptide" evidence="1">
    <location>
        <begin position="1"/>
        <end position="24"/>
    </location>
</feature>
<feature type="chain" id="PRO_5028939209" description="SecDF P1 head subdomain domain-containing protein" evidence="1">
    <location>
        <begin position="25"/>
        <end position="379"/>
    </location>
</feature>
<organism evidence="3 4">
    <name type="scientific">Tepiditoga spiralis</name>
    <dbReference type="NCBI Taxonomy" id="2108365"/>
    <lineage>
        <taxon>Bacteria</taxon>
        <taxon>Thermotogati</taxon>
        <taxon>Thermotogota</taxon>
        <taxon>Thermotogae</taxon>
        <taxon>Petrotogales</taxon>
        <taxon>Petrotogaceae</taxon>
        <taxon>Tepiditoga</taxon>
    </lineage>
</organism>